<feature type="domain" description="Quinate/shikimate 5-dehydrogenase/glutamyl-tRNA reductase" evidence="5">
    <location>
        <begin position="127"/>
        <end position="177"/>
    </location>
</feature>
<evidence type="ECO:0000256" key="4">
    <source>
        <dbReference type="ARBA" id="ARBA00049442"/>
    </source>
</evidence>
<dbReference type="GO" id="GO:0009073">
    <property type="term" value="P:aromatic amino acid family biosynthetic process"/>
    <property type="evidence" value="ECO:0007669"/>
    <property type="project" value="UniProtKB-KW"/>
</dbReference>
<dbReference type="GO" id="GO:0004764">
    <property type="term" value="F:shikimate 3-dehydrogenase (NADP+) activity"/>
    <property type="evidence" value="ECO:0007669"/>
    <property type="project" value="UniProtKB-EC"/>
</dbReference>
<name>A0A9D1EKV3_9FIRM</name>
<evidence type="ECO:0000313" key="8">
    <source>
        <dbReference type="Proteomes" id="UP000886841"/>
    </source>
</evidence>
<evidence type="ECO:0000259" key="5">
    <source>
        <dbReference type="Pfam" id="PF01488"/>
    </source>
</evidence>
<protein>
    <recommendedName>
        <fullName evidence="2">shikimate dehydrogenase (NADP(+))</fullName>
        <ecNumber evidence="2">1.1.1.25</ecNumber>
    </recommendedName>
</protein>
<reference evidence="7" key="2">
    <citation type="journal article" date="2021" name="PeerJ">
        <title>Extensive microbial diversity within the chicken gut microbiome revealed by metagenomics and culture.</title>
        <authorList>
            <person name="Gilroy R."/>
            <person name="Ravi A."/>
            <person name="Getino M."/>
            <person name="Pursley I."/>
            <person name="Horton D.L."/>
            <person name="Alikhan N.F."/>
            <person name="Baker D."/>
            <person name="Gharbi K."/>
            <person name="Hall N."/>
            <person name="Watson M."/>
            <person name="Adriaenssens E.M."/>
            <person name="Foster-Nyarko E."/>
            <person name="Jarju S."/>
            <person name="Secka A."/>
            <person name="Antonio M."/>
            <person name="Oren A."/>
            <person name="Chaudhuri R.R."/>
            <person name="La Ragione R."/>
            <person name="Hildebrand F."/>
            <person name="Pallen M.J."/>
        </authorList>
    </citation>
    <scope>NUCLEOTIDE SEQUENCE</scope>
    <source>
        <strain evidence="7">ChiSxjej1B13-7041</strain>
    </source>
</reference>
<dbReference type="InterPro" id="IPR046346">
    <property type="entry name" value="Aminoacid_DH-like_N_sf"/>
</dbReference>
<evidence type="ECO:0000256" key="1">
    <source>
        <dbReference type="ARBA" id="ARBA00004871"/>
    </source>
</evidence>
<evidence type="ECO:0000259" key="6">
    <source>
        <dbReference type="Pfam" id="PF08501"/>
    </source>
</evidence>
<sequence length="300" mass="32995">MQLENVKLNLETELVLNIGCPIGKTNAPRVYNKLFEVLDMNAIMLPAEIQKGKLPELLDACKTLDIHYLCPTMPHKADIIPLLDDVDDVSKLFRSVNAVRIDQEGVSHGVGMDGKGAVRAMVNGGAQLDGVTAMIYGAGSISGVIGYELSKQNVKRLYIANRSREKAESIARILKENTPMEVQVIDCEPGVLNRAAEECELLANLTPLGMAGYPYKHDYLGFIDRMPKTAAVFDCIINPPQSETIQAAQKNGLLTIPGMQMLVSQMDVIFDFMFGVQLKEEHKEACLAELCNYLGVQRQA</sequence>
<dbReference type="SUPFAM" id="SSF53223">
    <property type="entry name" value="Aminoacid dehydrogenase-like, N-terminal domain"/>
    <property type="match status" value="1"/>
</dbReference>
<dbReference type="Gene3D" id="3.40.50.10860">
    <property type="entry name" value="Leucine Dehydrogenase, chain A, domain 1"/>
    <property type="match status" value="1"/>
</dbReference>
<organism evidence="7 8">
    <name type="scientific">Candidatus Egerieimonas intestinavium</name>
    <dbReference type="NCBI Taxonomy" id="2840777"/>
    <lineage>
        <taxon>Bacteria</taxon>
        <taxon>Bacillati</taxon>
        <taxon>Bacillota</taxon>
        <taxon>Clostridia</taxon>
        <taxon>Lachnospirales</taxon>
        <taxon>Lachnospiraceae</taxon>
        <taxon>Lachnospiraceae incertae sedis</taxon>
        <taxon>Candidatus Egerieimonas</taxon>
    </lineage>
</organism>
<comment type="pathway">
    <text evidence="1">Metabolic intermediate biosynthesis; chorismate biosynthesis; chorismate from D-erythrose 4-phosphate and phosphoenolpyruvate: step 4/7.</text>
</comment>
<dbReference type="InterPro" id="IPR006151">
    <property type="entry name" value="Shikm_DH/Glu-tRNA_Rdtase"/>
</dbReference>
<comment type="caution">
    <text evidence="7">The sequence shown here is derived from an EMBL/GenBank/DDBJ whole genome shotgun (WGS) entry which is preliminary data.</text>
</comment>
<dbReference type="EC" id="1.1.1.25" evidence="2"/>
<dbReference type="InterPro" id="IPR036291">
    <property type="entry name" value="NAD(P)-bd_dom_sf"/>
</dbReference>
<evidence type="ECO:0000256" key="3">
    <source>
        <dbReference type="ARBA" id="ARBA00023141"/>
    </source>
</evidence>
<dbReference type="Gene3D" id="3.40.50.720">
    <property type="entry name" value="NAD(P)-binding Rossmann-like Domain"/>
    <property type="match status" value="1"/>
</dbReference>
<dbReference type="EMBL" id="DVHU01000078">
    <property type="protein sequence ID" value="HIR93464.1"/>
    <property type="molecule type" value="Genomic_DNA"/>
</dbReference>
<feature type="domain" description="Shikimate dehydrogenase substrate binding N-terminal" evidence="6">
    <location>
        <begin position="18"/>
        <end position="99"/>
    </location>
</feature>
<dbReference type="Pfam" id="PF08501">
    <property type="entry name" value="Shikimate_dh_N"/>
    <property type="match status" value="1"/>
</dbReference>
<dbReference type="SUPFAM" id="SSF51735">
    <property type="entry name" value="NAD(P)-binding Rossmann-fold domains"/>
    <property type="match status" value="1"/>
</dbReference>
<dbReference type="InterPro" id="IPR013708">
    <property type="entry name" value="Shikimate_DH-bd_N"/>
</dbReference>
<dbReference type="Proteomes" id="UP000886841">
    <property type="component" value="Unassembled WGS sequence"/>
</dbReference>
<dbReference type="GO" id="GO:0009423">
    <property type="term" value="P:chorismate biosynthetic process"/>
    <property type="evidence" value="ECO:0007669"/>
    <property type="project" value="TreeGrafter"/>
</dbReference>
<gene>
    <name evidence="7" type="ORF">IAB98_08620</name>
</gene>
<keyword evidence="3" id="KW-0028">Amino-acid biosynthesis</keyword>
<dbReference type="GO" id="GO:0019632">
    <property type="term" value="P:shikimate metabolic process"/>
    <property type="evidence" value="ECO:0007669"/>
    <property type="project" value="TreeGrafter"/>
</dbReference>
<evidence type="ECO:0000256" key="2">
    <source>
        <dbReference type="ARBA" id="ARBA00012962"/>
    </source>
</evidence>
<proteinExistence type="predicted"/>
<accession>A0A9D1EKV3</accession>
<evidence type="ECO:0000313" key="7">
    <source>
        <dbReference type="EMBL" id="HIR93464.1"/>
    </source>
</evidence>
<dbReference type="InterPro" id="IPR022893">
    <property type="entry name" value="Shikimate_DH_fam"/>
</dbReference>
<dbReference type="Pfam" id="PF01488">
    <property type="entry name" value="Shikimate_DH"/>
    <property type="match status" value="1"/>
</dbReference>
<dbReference type="AlphaFoldDB" id="A0A9D1EKV3"/>
<reference evidence="7" key="1">
    <citation type="submission" date="2020-10" db="EMBL/GenBank/DDBJ databases">
        <authorList>
            <person name="Gilroy R."/>
        </authorList>
    </citation>
    <scope>NUCLEOTIDE SEQUENCE</scope>
    <source>
        <strain evidence="7">ChiSxjej1B13-7041</strain>
    </source>
</reference>
<dbReference type="PANTHER" id="PTHR21089">
    <property type="entry name" value="SHIKIMATE DEHYDROGENASE"/>
    <property type="match status" value="1"/>
</dbReference>
<comment type="catalytic activity">
    <reaction evidence="4">
        <text>shikimate + NADP(+) = 3-dehydroshikimate + NADPH + H(+)</text>
        <dbReference type="Rhea" id="RHEA:17737"/>
        <dbReference type="ChEBI" id="CHEBI:15378"/>
        <dbReference type="ChEBI" id="CHEBI:16630"/>
        <dbReference type="ChEBI" id="CHEBI:36208"/>
        <dbReference type="ChEBI" id="CHEBI:57783"/>
        <dbReference type="ChEBI" id="CHEBI:58349"/>
        <dbReference type="EC" id="1.1.1.25"/>
    </reaction>
</comment>
<keyword evidence="3" id="KW-0057">Aromatic amino acid biosynthesis</keyword>
<dbReference type="PANTHER" id="PTHR21089:SF1">
    <property type="entry name" value="BIFUNCTIONAL 3-DEHYDROQUINATE DEHYDRATASE_SHIKIMATE DEHYDROGENASE, CHLOROPLASTIC"/>
    <property type="match status" value="1"/>
</dbReference>